<proteinExistence type="inferred from homology"/>
<comment type="similarity">
    <text evidence="3 9">Belongs to the SHMT family.</text>
</comment>
<evidence type="ECO:0000313" key="13">
    <source>
        <dbReference type="Proteomes" id="UP000278031"/>
    </source>
</evidence>
<evidence type="ECO:0000256" key="8">
    <source>
        <dbReference type="ARBA" id="ARBA00022898"/>
    </source>
</evidence>
<sequence>MELFKKSLAEVDSKLFELIEKEKERQKSGLQLIPSESLASKAVLEALGSVLNNKYSEGYPGKRYYGGNQFIDEIENLAIERAKKLFKAEHANVQPYSGSPANIEIYYALLQPNDKVMSLSLAQGGHLTHGHKVNFSGRNYNFVFYSLDKETEMLNYDQIAELAEKERPKILLSGFTAYPREVDFKRFAKIAKDIGAYSFADISHIAGLIAAEQLISPLPETDIVMTTTHKTLFGPRGAIILCKKELAQAIDRAVFPGMQGGPHNHAIAAKAVAFKIAMSDEFKDMAKRIIENAKALAEGLMDSGIRVVTNGTDTHMVLADVSSIGIDGATAEEALDKAGITLNKNMIPFDKGTPMRPSGIRLGSPIITARGFSKDECYEISKMIAEVLKNYKDEAVIRKVREKVLAMCKEHEFYC</sequence>
<evidence type="ECO:0000256" key="6">
    <source>
        <dbReference type="ARBA" id="ARBA00022563"/>
    </source>
</evidence>
<dbReference type="EC" id="2.1.2.-" evidence="9"/>
<dbReference type="Gene3D" id="3.90.1150.10">
    <property type="entry name" value="Aspartate Aminotransferase, domain 1"/>
    <property type="match status" value="1"/>
</dbReference>
<dbReference type="NCBIfam" id="NF000586">
    <property type="entry name" value="PRK00011.1"/>
    <property type="match status" value="1"/>
</dbReference>
<evidence type="ECO:0000256" key="10">
    <source>
        <dbReference type="PIRSR" id="PIRSR000412-50"/>
    </source>
</evidence>
<dbReference type="GO" id="GO:0004372">
    <property type="term" value="F:glycine hydroxymethyltransferase activity"/>
    <property type="evidence" value="ECO:0007669"/>
    <property type="project" value="UniProtKB-UniRule"/>
</dbReference>
<organism evidence="12 13">
    <name type="scientific">Candidatus Iainarchaeum sp</name>
    <dbReference type="NCBI Taxonomy" id="3101447"/>
    <lineage>
        <taxon>Archaea</taxon>
        <taxon>Candidatus Iainarchaeota</taxon>
        <taxon>Candidatus Iainarchaeia</taxon>
        <taxon>Candidatus Iainarchaeales</taxon>
        <taxon>Candidatus Iainarchaeaceae</taxon>
        <taxon>Candidatus Iainarchaeum</taxon>
    </lineage>
</organism>
<dbReference type="GO" id="GO:0032259">
    <property type="term" value="P:methylation"/>
    <property type="evidence" value="ECO:0007669"/>
    <property type="project" value="UniProtKB-KW"/>
</dbReference>
<dbReference type="InterPro" id="IPR049943">
    <property type="entry name" value="Ser_HO-MeTrfase-like"/>
</dbReference>
<dbReference type="Gene3D" id="3.40.640.10">
    <property type="entry name" value="Type I PLP-dependent aspartate aminotransferase-like (Major domain)"/>
    <property type="match status" value="1"/>
</dbReference>
<comment type="caution">
    <text evidence="12">The sequence shown here is derived from an EMBL/GenBank/DDBJ whole genome shotgun (WGS) entry which is preliminary data.</text>
</comment>
<name>A0A497JHW6_9ARCH</name>
<dbReference type="GO" id="GO:0035999">
    <property type="term" value="P:tetrahydrofolate interconversion"/>
    <property type="evidence" value="ECO:0007669"/>
    <property type="project" value="InterPro"/>
</dbReference>
<feature type="site" description="Plays an important role in substrate specificity" evidence="9">
    <location>
        <position position="229"/>
    </location>
</feature>
<comment type="cofactor">
    <cofactor evidence="1 9 10">
        <name>pyridoxal 5'-phosphate</name>
        <dbReference type="ChEBI" id="CHEBI:597326"/>
    </cofactor>
</comment>
<dbReference type="AlphaFoldDB" id="A0A497JHW6"/>
<feature type="binding site" evidence="9">
    <location>
        <position position="121"/>
    </location>
    <ligand>
        <name>(6S)-5,6,7,8-tetrahydrofolate</name>
        <dbReference type="ChEBI" id="CHEBI:57453"/>
    </ligand>
</feature>
<dbReference type="Proteomes" id="UP000278031">
    <property type="component" value="Unassembled WGS sequence"/>
</dbReference>
<comment type="pathway">
    <text evidence="9">Amino-acid biosynthesis; glycine biosynthesis; glycine from L-serine: step 1/1.</text>
</comment>
<comment type="subcellular location">
    <subcellularLocation>
        <location evidence="2 9">Cytoplasm</location>
    </subcellularLocation>
</comment>
<evidence type="ECO:0000313" key="12">
    <source>
        <dbReference type="EMBL" id="RLG70742.1"/>
    </source>
</evidence>
<dbReference type="Pfam" id="PF00464">
    <property type="entry name" value="SHMT"/>
    <property type="match status" value="1"/>
</dbReference>
<dbReference type="InterPro" id="IPR039429">
    <property type="entry name" value="SHMT-like_dom"/>
</dbReference>
<keyword evidence="9" id="KW-0028">Amino-acid biosynthesis</keyword>
<protein>
    <recommendedName>
        <fullName evidence="9">Serine hydroxymethyltransferase</fullName>
        <shortName evidence="9">SHMT</shortName>
        <shortName evidence="9">Serine methylase</shortName>
        <ecNumber evidence="9">2.1.2.-</ecNumber>
    </recommendedName>
</protein>
<dbReference type="UniPathway" id="UPA00288">
    <property type="reaction ID" value="UER01023"/>
</dbReference>
<keyword evidence="12" id="KW-0489">Methyltransferase</keyword>
<dbReference type="PROSITE" id="PS00096">
    <property type="entry name" value="SHMT"/>
    <property type="match status" value="1"/>
</dbReference>
<dbReference type="InterPro" id="IPR015421">
    <property type="entry name" value="PyrdxlP-dep_Trfase_major"/>
</dbReference>
<dbReference type="PANTHER" id="PTHR11680">
    <property type="entry name" value="SERINE HYDROXYMETHYLTRANSFERASE"/>
    <property type="match status" value="1"/>
</dbReference>
<dbReference type="FunFam" id="3.40.640.10:FF:000001">
    <property type="entry name" value="Serine hydroxymethyltransferase"/>
    <property type="match status" value="1"/>
</dbReference>
<dbReference type="InterPro" id="IPR019798">
    <property type="entry name" value="Ser_HO-MeTrfase_PLP_BS"/>
</dbReference>
<dbReference type="HAMAP" id="MF_00051">
    <property type="entry name" value="SHMT"/>
    <property type="match status" value="1"/>
</dbReference>
<dbReference type="GO" id="GO:0019264">
    <property type="term" value="P:glycine biosynthetic process from serine"/>
    <property type="evidence" value="ECO:0007669"/>
    <property type="project" value="UniProtKB-UniRule"/>
</dbReference>
<dbReference type="PIRSF" id="PIRSF000412">
    <property type="entry name" value="SHMT"/>
    <property type="match status" value="1"/>
</dbReference>
<dbReference type="PANTHER" id="PTHR11680:SF35">
    <property type="entry name" value="SERINE HYDROXYMETHYLTRANSFERASE 1"/>
    <property type="match status" value="1"/>
</dbReference>
<dbReference type="GO" id="GO:0030170">
    <property type="term" value="F:pyridoxal phosphate binding"/>
    <property type="evidence" value="ECO:0007669"/>
    <property type="project" value="UniProtKB-UniRule"/>
</dbReference>
<feature type="modified residue" description="N6-(pyridoxal phosphate)lysine" evidence="9 10">
    <location>
        <position position="230"/>
    </location>
</feature>
<evidence type="ECO:0000256" key="7">
    <source>
        <dbReference type="ARBA" id="ARBA00022679"/>
    </source>
</evidence>
<feature type="binding site" evidence="9">
    <location>
        <begin position="125"/>
        <end position="127"/>
    </location>
    <ligand>
        <name>(6S)-5,6,7,8-tetrahydrofolate</name>
        <dbReference type="ChEBI" id="CHEBI:57453"/>
    </ligand>
</feature>
<dbReference type="InterPro" id="IPR001085">
    <property type="entry name" value="Ser_HO-MeTrfase"/>
</dbReference>
<feature type="domain" description="Serine hydroxymethyltransferase-like" evidence="11">
    <location>
        <begin position="8"/>
        <end position="384"/>
    </location>
</feature>
<evidence type="ECO:0000256" key="2">
    <source>
        <dbReference type="ARBA" id="ARBA00004496"/>
    </source>
</evidence>
<keyword evidence="7 9" id="KW-0808">Transferase</keyword>
<dbReference type="InterPro" id="IPR015424">
    <property type="entry name" value="PyrdxlP-dep_Trfase"/>
</dbReference>
<evidence type="ECO:0000259" key="11">
    <source>
        <dbReference type="Pfam" id="PF00464"/>
    </source>
</evidence>
<accession>A0A497JHW6</accession>
<keyword evidence="8 9" id="KW-0663">Pyridoxal phosphate</keyword>
<dbReference type="CDD" id="cd00378">
    <property type="entry name" value="SHMT"/>
    <property type="match status" value="1"/>
</dbReference>
<evidence type="ECO:0000256" key="3">
    <source>
        <dbReference type="ARBA" id="ARBA00006376"/>
    </source>
</evidence>
<comment type="caution">
    <text evidence="9">Lacks conserved residue(s) required for the propagation of feature annotation.</text>
</comment>
<dbReference type="SUPFAM" id="SSF53383">
    <property type="entry name" value="PLP-dependent transferases"/>
    <property type="match status" value="1"/>
</dbReference>
<evidence type="ECO:0000256" key="4">
    <source>
        <dbReference type="ARBA" id="ARBA00011738"/>
    </source>
</evidence>
<gene>
    <name evidence="9" type="primary">glyA</name>
    <name evidence="12" type="ORF">DRO04_01240</name>
</gene>
<evidence type="ECO:0000256" key="5">
    <source>
        <dbReference type="ARBA" id="ARBA00022490"/>
    </source>
</evidence>
<evidence type="ECO:0000256" key="1">
    <source>
        <dbReference type="ARBA" id="ARBA00001933"/>
    </source>
</evidence>
<keyword evidence="5 9" id="KW-0963">Cytoplasm</keyword>
<evidence type="ECO:0000256" key="9">
    <source>
        <dbReference type="HAMAP-Rule" id="MF_00051"/>
    </source>
</evidence>
<reference evidence="12 13" key="1">
    <citation type="submission" date="2018-06" db="EMBL/GenBank/DDBJ databases">
        <title>Extensive metabolic versatility and redundancy in microbially diverse, dynamic hydrothermal sediments.</title>
        <authorList>
            <person name="Dombrowski N."/>
            <person name="Teske A."/>
            <person name="Baker B.J."/>
        </authorList>
    </citation>
    <scope>NUCLEOTIDE SEQUENCE [LARGE SCALE GENOMIC DNA]</scope>
    <source>
        <strain evidence="12">B51_G17</strain>
    </source>
</reference>
<dbReference type="GO" id="GO:0008168">
    <property type="term" value="F:methyltransferase activity"/>
    <property type="evidence" value="ECO:0007669"/>
    <property type="project" value="UniProtKB-KW"/>
</dbReference>
<comment type="function">
    <text evidence="9">Catalyzes the reversible interconversion of serine and glycine with a modified folate serving as the one-carbon carrier. Also exhibits a pteridine-independent aldolase activity toward beta-hydroxyamino acids, producing glycine and aldehydes, via a retro-aldol mechanism.</text>
</comment>
<dbReference type="InterPro" id="IPR015422">
    <property type="entry name" value="PyrdxlP-dep_Trfase_small"/>
</dbReference>
<comment type="subunit">
    <text evidence="4 9">Homodimer.</text>
</comment>
<dbReference type="GO" id="GO:0005829">
    <property type="term" value="C:cytosol"/>
    <property type="evidence" value="ECO:0007669"/>
    <property type="project" value="TreeGrafter"/>
</dbReference>
<dbReference type="EMBL" id="QMWP01000035">
    <property type="protein sequence ID" value="RLG70742.1"/>
    <property type="molecule type" value="Genomic_DNA"/>
</dbReference>
<keyword evidence="6 9" id="KW-0554">One-carbon metabolism</keyword>